<reference evidence="3" key="1">
    <citation type="submission" date="2021-12" db="EMBL/GenBank/DDBJ databases">
        <authorList>
            <person name="King R."/>
        </authorList>
    </citation>
    <scope>NUCLEOTIDE SEQUENCE</scope>
</reference>
<evidence type="ECO:0000313" key="4">
    <source>
        <dbReference type="Proteomes" id="UP001154114"/>
    </source>
</evidence>
<dbReference type="EMBL" id="LR824018">
    <property type="protein sequence ID" value="CAH0586781.1"/>
    <property type="molecule type" value="Genomic_DNA"/>
</dbReference>
<keyword evidence="4" id="KW-1185">Reference proteome</keyword>
<protein>
    <submittedName>
        <fullName evidence="3">Uncharacterized protein</fullName>
    </submittedName>
</protein>
<feature type="chain" id="PRO_5040447391" evidence="2">
    <location>
        <begin position="21"/>
        <end position="256"/>
    </location>
</feature>
<sequence>MMWLPITCILCSVFINGGGGVTKTSGIEQFWTDDYKVFEQIYGKTSDRDIYGDSLPSSIIIGTEPRKEASQKNERYLLNLDQDSEEIDPYKYADRYNSLLSKQSLKLLSKKKPATSAINFVSYGDFKPISQANDPETYEYLKHLEELNREEKYGHSQGLSGFKPYMSYVGRHPEETEAYKSIQDILEAHEANKDTEKDEDDSMKYLTYPKSKKKKPTRGHETKPRCVYGRCRKRGASSYRARSRPYVRGLKTVFVV</sequence>
<dbReference type="Proteomes" id="UP001154114">
    <property type="component" value="Chromosome 15"/>
</dbReference>
<gene>
    <name evidence="3" type="ORF">CINC_LOCUS3288</name>
</gene>
<evidence type="ECO:0000256" key="2">
    <source>
        <dbReference type="SAM" id="SignalP"/>
    </source>
</evidence>
<name>A0A9P0BNZ6_CHRIL</name>
<feature type="region of interest" description="Disordered" evidence="1">
    <location>
        <begin position="191"/>
        <end position="223"/>
    </location>
</feature>
<evidence type="ECO:0000256" key="1">
    <source>
        <dbReference type="SAM" id="MobiDB-lite"/>
    </source>
</evidence>
<keyword evidence="2" id="KW-0732">Signal</keyword>
<feature type="signal peptide" evidence="2">
    <location>
        <begin position="1"/>
        <end position="20"/>
    </location>
</feature>
<evidence type="ECO:0000313" key="3">
    <source>
        <dbReference type="EMBL" id="CAH0586781.1"/>
    </source>
</evidence>
<accession>A0A9P0BNZ6</accession>
<dbReference type="OrthoDB" id="7466391at2759"/>
<proteinExistence type="predicted"/>
<organism evidence="3 4">
    <name type="scientific">Chrysodeixis includens</name>
    <name type="common">Soybean looper</name>
    <name type="synonym">Pseudoplusia includens</name>
    <dbReference type="NCBI Taxonomy" id="689277"/>
    <lineage>
        <taxon>Eukaryota</taxon>
        <taxon>Metazoa</taxon>
        <taxon>Ecdysozoa</taxon>
        <taxon>Arthropoda</taxon>
        <taxon>Hexapoda</taxon>
        <taxon>Insecta</taxon>
        <taxon>Pterygota</taxon>
        <taxon>Neoptera</taxon>
        <taxon>Endopterygota</taxon>
        <taxon>Lepidoptera</taxon>
        <taxon>Glossata</taxon>
        <taxon>Ditrysia</taxon>
        <taxon>Noctuoidea</taxon>
        <taxon>Noctuidae</taxon>
        <taxon>Plusiinae</taxon>
        <taxon>Chrysodeixis</taxon>
    </lineage>
</organism>
<dbReference type="AlphaFoldDB" id="A0A9P0BNZ6"/>